<sequence length="391" mass="42433">MLHLPQRNDRSCLMDFALSEEQTAIFDMARDFGASHIAPFAREWEAAGEIPKSLWPQLAELGFGGLYVREESGGSGLSRLDATLVFEALSMACPTVASFLSIHNMCAAMIDKFGSPALRDKYLPRALSMETFFSYCLTEPGSGSDAAALKTRALKSNTDFTLTGTKAFISGGGYSDAYIIMARTGDDSPKGITALIVEDGAEGLSFGGLEDKMGWRAQPTRQVQLDDCKTPIENLLGAEGLGFSYAMAGLDGGRLNIAACSLGAAQQAFDTTRAYMAERKAFGKSIDQFQALQFRLADMEIELQSGRIFLRQAAWKLDNGAPDATHFCAMAKKLVTDMGSKVANDCLQLHGGYGYLADYGIEKTVRDLRVHQILEGTNEIMRMIVARGLRA</sequence>
<keyword evidence="6 8" id="KW-0274">FAD</keyword>
<dbReference type="EC" id="1.3.99.-" evidence="12"/>
<dbReference type="InterPro" id="IPR013786">
    <property type="entry name" value="AcylCoA_DH/ox_N"/>
</dbReference>
<dbReference type="InterPro" id="IPR006091">
    <property type="entry name" value="Acyl-CoA_Oxase/DH_mid-dom"/>
</dbReference>
<feature type="domain" description="Acyl-CoA dehydrogenase/oxidase N-terminal" evidence="11">
    <location>
        <begin position="19"/>
        <end position="130"/>
    </location>
</feature>
<evidence type="ECO:0000256" key="3">
    <source>
        <dbReference type="ARBA" id="ARBA00009347"/>
    </source>
</evidence>
<reference evidence="12 13" key="1">
    <citation type="journal article" date="2014" name="ISME J.">
        <title>Adaptation of an abundant Roseobacter RCA organism to pelagic systems revealed by genomic and transcriptomic analyses.</title>
        <authorList>
            <person name="Voget S."/>
            <person name="Wemheuer B."/>
            <person name="Brinkhoff T."/>
            <person name="Vollmers J."/>
            <person name="Dietrich S."/>
            <person name="Giebel H.A."/>
            <person name="Beardsley C."/>
            <person name="Sardemann C."/>
            <person name="Bakenhus I."/>
            <person name="Billerbeck S."/>
            <person name="Daniel R."/>
            <person name="Simon M."/>
        </authorList>
    </citation>
    <scope>NUCLEOTIDE SEQUENCE [LARGE SCALE GENOMIC DNA]</scope>
    <source>
        <strain evidence="12 13">RCA23</strain>
    </source>
</reference>
<comment type="cofactor">
    <cofactor evidence="1 8">
        <name>FAD</name>
        <dbReference type="ChEBI" id="CHEBI:57692"/>
    </cofactor>
</comment>
<evidence type="ECO:0000256" key="7">
    <source>
        <dbReference type="ARBA" id="ARBA00023002"/>
    </source>
</evidence>
<feature type="domain" description="Acyl-CoA dehydrogenase/oxidase C-terminal" evidence="9">
    <location>
        <begin position="242"/>
        <end position="389"/>
    </location>
</feature>
<dbReference type="PROSITE" id="PS00072">
    <property type="entry name" value="ACYL_COA_DH_1"/>
    <property type="match status" value="1"/>
</dbReference>
<evidence type="ECO:0000259" key="10">
    <source>
        <dbReference type="Pfam" id="PF02770"/>
    </source>
</evidence>
<dbReference type="Pfam" id="PF00441">
    <property type="entry name" value="Acyl-CoA_dh_1"/>
    <property type="match status" value="1"/>
</dbReference>
<dbReference type="InterPro" id="IPR037069">
    <property type="entry name" value="AcylCoA_DH/ox_N_sf"/>
</dbReference>
<dbReference type="PROSITE" id="PS00073">
    <property type="entry name" value="ACYL_COA_DH_2"/>
    <property type="match status" value="1"/>
</dbReference>
<evidence type="ECO:0000256" key="5">
    <source>
        <dbReference type="ARBA" id="ARBA00022630"/>
    </source>
</evidence>
<keyword evidence="5 8" id="KW-0285">Flavoprotein</keyword>
<dbReference type="AlphaFoldDB" id="A0AAN0RJ04"/>
<dbReference type="Proteomes" id="UP000028680">
    <property type="component" value="Chromosome"/>
</dbReference>
<evidence type="ECO:0000259" key="11">
    <source>
        <dbReference type="Pfam" id="PF02771"/>
    </source>
</evidence>
<protein>
    <submittedName>
        <fullName evidence="12">Isobutyryl-CoA dehydrogenase</fullName>
        <ecNumber evidence="12">1.3.99.-</ecNumber>
    </submittedName>
</protein>
<dbReference type="GO" id="GO:0009083">
    <property type="term" value="P:branched-chain amino acid catabolic process"/>
    <property type="evidence" value="ECO:0007669"/>
    <property type="project" value="UniProtKB-KW"/>
</dbReference>
<dbReference type="PANTHER" id="PTHR43831:SF1">
    <property type="entry name" value="ISOBUTYRYL-COA DEHYDROGENASE, MITOCHONDRIAL"/>
    <property type="match status" value="1"/>
</dbReference>
<dbReference type="InterPro" id="IPR036250">
    <property type="entry name" value="AcylCo_DH-like_C"/>
</dbReference>
<keyword evidence="13" id="KW-1185">Reference proteome</keyword>
<dbReference type="InterPro" id="IPR009100">
    <property type="entry name" value="AcylCoA_DH/oxidase_NM_dom_sf"/>
</dbReference>
<dbReference type="Gene3D" id="2.40.110.10">
    <property type="entry name" value="Butyryl-CoA Dehydrogenase, subunit A, domain 2"/>
    <property type="match status" value="1"/>
</dbReference>
<dbReference type="Pfam" id="PF02771">
    <property type="entry name" value="Acyl-CoA_dh_N"/>
    <property type="match status" value="1"/>
</dbReference>
<evidence type="ECO:0000256" key="1">
    <source>
        <dbReference type="ARBA" id="ARBA00001974"/>
    </source>
</evidence>
<dbReference type="InterPro" id="IPR006089">
    <property type="entry name" value="Acyl-CoA_DH_CS"/>
</dbReference>
<evidence type="ECO:0000256" key="4">
    <source>
        <dbReference type="ARBA" id="ARBA00022456"/>
    </source>
</evidence>
<dbReference type="Pfam" id="PF02770">
    <property type="entry name" value="Acyl-CoA_dh_M"/>
    <property type="match status" value="1"/>
</dbReference>
<evidence type="ECO:0000313" key="12">
    <source>
        <dbReference type="EMBL" id="AII87004.1"/>
    </source>
</evidence>
<evidence type="ECO:0000256" key="8">
    <source>
        <dbReference type="RuleBase" id="RU362125"/>
    </source>
</evidence>
<feature type="domain" description="Acyl-CoA oxidase/dehydrogenase middle" evidence="10">
    <location>
        <begin position="135"/>
        <end position="228"/>
    </location>
</feature>
<keyword evidence="4" id="KW-0101">Branched-chain amino acid catabolism</keyword>
<dbReference type="SUPFAM" id="SSF47203">
    <property type="entry name" value="Acyl-CoA dehydrogenase C-terminal domain-like"/>
    <property type="match status" value="1"/>
</dbReference>
<evidence type="ECO:0000259" key="9">
    <source>
        <dbReference type="Pfam" id="PF00441"/>
    </source>
</evidence>
<dbReference type="FunFam" id="2.40.110.10:FF:000001">
    <property type="entry name" value="Acyl-CoA dehydrogenase, mitochondrial"/>
    <property type="match status" value="1"/>
</dbReference>
<dbReference type="InterPro" id="IPR046373">
    <property type="entry name" value="Acyl-CoA_Oxase/DH_mid-dom_sf"/>
</dbReference>
<keyword evidence="7 8" id="KW-0560">Oxidoreductase</keyword>
<proteinExistence type="inferred from homology"/>
<dbReference type="PIRSF" id="PIRSF016578">
    <property type="entry name" value="HsaA"/>
    <property type="match status" value="1"/>
</dbReference>
<comment type="similarity">
    <text evidence="3 8">Belongs to the acyl-CoA dehydrogenase family.</text>
</comment>
<evidence type="ECO:0000313" key="13">
    <source>
        <dbReference type="Proteomes" id="UP000028680"/>
    </source>
</evidence>
<comment type="pathway">
    <text evidence="2">Amino-acid degradation; L-valine degradation.</text>
</comment>
<gene>
    <name evidence="12" type="ORF">RCA23_c14650</name>
</gene>
<dbReference type="InterPro" id="IPR009075">
    <property type="entry name" value="AcylCo_DH/oxidase_C"/>
</dbReference>
<dbReference type="GO" id="GO:0050660">
    <property type="term" value="F:flavin adenine dinucleotide binding"/>
    <property type="evidence" value="ECO:0007669"/>
    <property type="project" value="InterPro"/>
</dbReference>
<dbReference type="FunFam" id="1.20.140.10:FF:000001">
    <property type="entry name" value="Acyl-CoA dehydrogenase"/>
    <property type="match status" value="1"/>
</dbReference>
<name>A0AAN0RJ04_9RHOB</name>
<evidence type="ECO:0000256" key="2">
    <source>
        <dbReference type="ARBA" id="ARBA00005109"/>
    </source>
</evidence>
<accession>A0AAN0RJ04</accession>
<dbReference type="SUPFAM" id="SSF56645">
    <property type="entry name" value="Acyl-CoA dehydrogenase NM domain-like"/>
    <property type="match status" value="1"/>
</dbReference>
<dbReference type="PANTHER" id="PTHR43831">
    <property type="entry name" value="ISOBUTYRYL-COA DEHYDROGENASE"/>
    <property type="match status" value="1"/>
</dbReference>
<dbReference type="Gene3D" id="1.10.540.10">
    <property type="entry name" value="Acyl-CoA dehydrogenase/oxidase, N-terminal domain"/>
    <property type="match status" value="1"/>
</dbReference>
<dbReference type="KEGG" id="ptp:RCA23_c14650"/>
<dbReference type="Gene3D" id="1.20.140.10">
    <property type="entry name" value="Butyryl-CoA Dehydrogenase, subunit A, domain 3"/>
    <property type="match status" value="1"/>
</dbReference>
<dbReference type="GO" id="GO:0003995">
    <property type="term" value="F:acyl-CoA dehydrogenase activity"/>
    <property type="evidence" value="ECO:0007669"/>
    <property type="project" value="InterPro"/>
</dbReference>
<dbReference type="InterPro" id="IPR052547">
    <property type="entry name" value="Mito_Isobutyryl-CoADH"/>
</dbReference>
<organism evidence="12 13">
    <name type="scientific">Planktomarina temperata RCA23</name>
    <dbReference type="NCBI Taxonomy" id="666509"/>
    <lineage>
        <taxon>Bacteria</taxon>
        <taxon>Pseudomonadati</taxon>
        <taxon>Pseudomonadota</taxon>
        <taxon>Alphaproteobacteria</taxon>
        <taxon>Rhodobacterales</taxon>
        <taxon>Paracoccaceae</taxon>
        <taxon>Planktomarina</taxon>
    </lineage>
</organism>
<evidence type="ECO:0000256" key="6">
    <source>
        <dbReference type="ARBA" id="ARBA00022827"/>
    </source>
</evidence>
<dbReference type="EMBL" id="CP003984">
    <property type="protein sequence ID" value="AII87004.1"/>
    <property type="molecule type" value="Genomic_DNA"/>
</dbReference>